<evidence type="ECO:0000256" key="7">
    <source>
        <dbReference type="ARBA" id="ARBA00023136"/>
    </source>
</evidence>
<evidence type="ECO:0000256" key="8">
    <source>
        <dbReference type="SAM" id="Phobius"/>
    </source>
</evidence>
<dbReference type="GO" id="GO:0005886">
    <property type="term" value="C:plasma membrane"/>
    <property type="evidence" value="ECO:0007669"/>
    <property type="project" value="UniProtKB-SubCell"/>
</dbReference>
<feature type="transmembrane region" description="Helical" evidence="8">
    <location>
        <begin position="200"/>
        <end position="220"/>
    </location>
</feature>
<organism evidence="10">
    <name type="scientific">Mesoaciditoga lauensis</name>
    <dbReference type="NCBI Taxonomy" id="1495039"/>
    <lineage>
        <taxon>Bacteria</taxon>
        <taxon>Thermotogati</taxon>
        <taxon>Thermotogota</taxon>
        <taxon>Thermotogae</taxon>
        <taxon>Mesoaciditogales</taxon>
        <taxon>Mesoaciditogaceae</taxon>
        <taxon>Mesoaciditoga</taxon>
    </lineage>
</organism>
<dbReference type="EMBL" id="DTPE01000201">
    <property type="protein sequence ID" value="HGE75472.1"/>
    <property type="molecule type" value="Genomic_DNA"/>
</dbReference>
<feature type="transmembrane region" description="Helical" evidence="8">
    <location>
        <begin position="52"/>
        <end position="68"/>
    </location>
</feature>
<dbReference type="NCBIfam" id="TIGR00711">
    <property type="entry name" value="efflux_EmrB"/>
    <property type="match status" value="1"/>
</dbReference>
<gene>
    <name evidence="10" type="ORF">ENX73_05040</name>
</gene>
<dbReference type="PROSITE" id="PS50850">
    <property type="entry name" value="MFS"/>
    <property type="match status" value="1"/>
</dbReference>
<comment type="caution">
    <text evidence="10">The sequence shown here is derived from an EMBL/GenBank/DDBJ whole genome shotgun (WGS) entry which is preliminary data.</text>
</comment>
<feature type="transmembrane region" description="Helical" evidence="8">
    <location>
        <begin position="105"/>
        <end position="127"/>
    </location>
</feature>
<evidence type="ECO:0000256" key="4">
    <source>
        <dbReference type="ARBA" id="ARBA00022475"/>
    </source>
</evidence>
<dbReference type="PROSITE" id="PS00216">
    <property type="entry name" value="SUGAR_TRANSPORT_1"/>
    <property type="match status" value="1"/>
</dbReference>
<dbReference type="InterPro" id="IPR004638">
    <property type="entry name" value="EmrB-like"/>
</dbReference>
<dbReference type="Pfam" id="PF07690">
    <property type="entry name" value="MFS_1"/>
    <property type="match status" value="1"/>
</dbReference>
<dbReference type="InterPro" id="IPR005829">
    <property type="entry name" value="Sugar_transporter_CS"/>
</dbReference>
<evidence type="ECO:0000256" key="6">
    <source>
        <dbReference type="ARBA" id="ARBA00022989"/>
    </source>
</evidence>
<dbReference type="InterPro" id="IPR011701">
    <property type="entry name" value="MFS"/>
</dbReference>
<feature type="transmembrane region" description="Helical" evidence="8">
    <location>
        <begin position="306"/>
        <end position="326"/>
    </location>
</feature>
<evidence type="ECO:0000256" key="5">
    <source>
        <dbReference type="ARBA" id="ARBA00022692"/>
    </source>
</evidence>
<evidence type="ECO:0000313" key="10">
    <source>
        <dbReference type="EMBL" id="HGE75472.1"/>
    </source>
</evidence>
<comment type="subcellular location">
    <subcellularLocation>
        <location evidence="1">Cell membrane</location>
        <topology evidence="1">Multi-pass membrane protein</topology>
    </subcellularLocation>
</comment>
<feature type="transmembrane region" description="Helical" evidence="8">
    <location>
        <begin position="139"/>
        <end position="157"/>
    </location>
</feature>
<feature type="transmembrane region" description="Helical" evidence="8">
    <location>
        <begin position="333"/>
        <end position="355"/>
    </location>
</feature>
<dbReference type="InterPro" id="IPR020846">
    <property type="entry name" value="MFS_dom"/>
</dbReference>
<feature type="transmembrane region" description="Helical" evidence="8">
    <location>
        <begin position="523"/>
        <end position="545"/>
    </location>
</feature>
<dbReference type="PANTHER" id="PTHR42718">
    <property type="entry name" value="MAJOR FACILITATOR SUPERFAMILY MULTIDRUG TRANSPORTER MFSC"/>
    <property type="match status" value="1"/>
</dbReference>
<evidence type="ECO:0000256" key="3">
    <source>
        <dbReference type="ARBA" id="ARBA00022448"/>
    </source>
</evidence>
<dbReference type="SUPFAM" id="SSF103473">
    <property type="entry name" value="MFS general substrate transporter"/>
    <property type="match status" value="1"/>
</dbReference>
<feature type="transmembrane region" description="Helical" evidence="8">
    <location>
        <begin position="226"/>
        <end position="249"/>
    </location>
</feature>
<dbReference type="CDD" id="cd17321">
    <property type="entry name" value="MFS_MMR_MDR_like"/>
    <property type="match status" value="1"/>
</dbReference>
<dbReference type="AlphaFoldDB" id="A0A7V3RF94"/>
<feature type="transmembrane region" description="Helical" evidence="8">
    <location>
        <begin position="12"/>
        <end position="32"/>
    </location>
</feature>
<sequence>MNQKSNFSRNRILLFVIVVMGFFMPLLDTTIVNITIPKMMEYFSADTQEITWVLNGYNLAFAVLLITASRLADQFGRKRIFTIGVLIFTIGSLFSGLSTTLGMLIFFRVVQGLAAALVVPVSIPLAVELFPPSKKGTAMGLWGAFGSLAFAGGPALGGILTERFEWQSIFYLNIPIGIIVFILGNLLLRESFDPSATKKIDWAGMITLSISMFTLTLALIQSNEKGWLSVYILSMLLVAMVSLIVFVVIERKSKNPMIPMQMMRIKPFMAGTATLFVLGIGIMGGLFLLSLFLIDIMGMSELSGGLIISVIALAAMLFAPFCGSLSDKIGSRWFGVIGMIIVAISMFLFSSLTATTTGWDLFWRLVVVGAGFGITMSPVISSTIRNVPPDKVGMSSGITNMARTLGTVFGIALLATFLTFYITPQTSIAKNQVINMIEKDEVFSGQVKSEMIEKLNNSNFSIENVPTLSSVISEMKDAETKMLKNESPLSQFVTKASFEKQEGEIRKIWPVASDIFKNHAIKAFGATFDFLGILMIIGAIIAFFSDVPVKQRKVKIE</sequence>
<accession>A0A7V3RF94</accession>
<feature type="domain" description="Major facilitator superfamily (MFS) profile" evidence="9">
    <location>
        <begin position="14"/>
        <end position="550"/>
    </location>
</feature>
<dbReference type="InterPro" id="IPR036259">
    <property type="entry name" value="MFS_trans_sf"/>
</dbReference>
<dbReference type="Gene3D" id="1.20.1720.10">
    <property type="entry name" value="Multidrug resistance protein D"/>
    <property type="match status" value="1"/>
</dbReference>
<protein>
    <submittedName>
        <fullName evidence="10">DHA2 family efflux MFS transporter permease subunit</fullName>
    </submittedName>
</protein>
<keyword evidence="4" id="KW-1003">Cell membrane</keyword>
<dbReference type="GO" id="GO:0022857">
    <property type="term" value="F:transmembrane transporter activity"/>
    <property type="evidence" value="ECO:0007669"/>
    <property type="project" value="InterPro"/>
</dbReference>
<reference evidence="10" key="1">
    <citation type="journal article" date="2020" name="mSystems">
        <title>Genome- and Community-Level Interaction Insights into Carbon Utilization and Element Cycling Functions of Hydrothermarchaeota in Hydrothermal Sediment.</title>
        <authorList>
            <person name="Zhou Z."/>
            <person name="Liu Y."/>
            <person name="Xu W."/>
            <person name="Pan J."/>
            <person name="Luo Z.H."/>
            <person name="Li M."/>
        </authorList>
    </citation>
    <scope>NUCLEOTIDE SEQUENCE [LARGE SCALE GENOMIC DNA]</scope>
    <source>
        <strain evidence="10">SpSt-966</strain>
    </source>
</reference>
<name>A0A7V3RF94_9BACT</name>
<dbReference type="PANTHER" id="PTHR42718:SF9">
    <property type="entry name" value="MAJOR FACILITATOR SUPERFAMILY MULTIDRUG TRANSPORTER MFSC"/>
    <property type="match status" value="1"/>
</dbReference>
<dbReference type="PRINTS" id="PR01036">
    <property type="entry name" value="TCRTETB"/>
</dbReference>
<feature type="transmembrane region" description="Helical" evidence="8">
    <location>
        <begin position="80"/>
        <end position="99"/>
    </location>
</feature>
<keyword evidence="5 8" id="KW-0812">Transmembrane</keyword>
<feature type="transmembrane region" description="Helical" evidence="8">
    <location>
        <begin position="169"/>
        <end position="188"/>
    </location>
</feature>
<keyword evidence="7 8" id="KW-0472">Membrane</keyword>
<dbReference type="Gene3D" id="1.20.1250.20">
    <property type="entry name" value="MFS general substrate transporter like domains"/>
    <property type="match status" value="1"/>
</dbReference>
<evidence type="ECO:0000259" key="9">
    <source>
        <dbReference type="PROSITE" id="PS50850"/>
    </source>
</evidence>
<keyword evidence="6 8" id="KW-1133">Transmembrane helix</keyword>
<comment type="similarity">
    <text evidence="2">Belongs to the major facilitator superfamily. EmrB family.</text>
</comment>
<evidence type="ECO:0000256" key="1">
    <source>
        <dbReference type="ARBA" id="ARBA00004651"/>
    </source>
</evidence>
<feature type="transmembrane region" description="Helical" evidence="8">
    <location>
        <begin position="270"/>
        <end position="294"/>
    </location>
</feature>
<keyword evidence="3" id="KW-0813">Transport</keyword>
<feature type="transmembrane region" description="Helical" evidence="8">
    <location>
        <begin position="401"/>
        <end position="422"/>
    </location>
</feature>
<evidence type="ECO:0000256" key="2">
    <source>
        <dbReference type="ARBA" id="ARBA00008537"/>
    </source>
</evidence>
<proteinExistence type="inferred from homology"/>
<feature type="transmembrane region" description="Helical" evidence="8">
    <location>
        <begin position="361"/>
        <end position="380"/>
    </location>
</feature>